<name>A0A1F5ZGU5_9BACT</name>
<dbReference type="PANTHER" id="PTHR10859">
    <property type="entry name" value="GLYCOSYL TRANSFERASE"/>
    <property type="match status" value="1"/>
</dbReference>
<evidence type="ECO:0000313" key="2">
    <source>
        <dbReference type="EMBL" id="OGG11611.1"/>
    </source>
</evidence>
<organism evidence="2 3">
    <name type="scientific">Candidatus Gottesmanbacteria bacterium RBG_13_45_10</name>
    <dbReference type="NCBI Taxonomy" id="1798370"/>
    <lineage>
        <taxon>Bacteria</taxon>
        <taxon>Candidatus Gottesmaniibacteriota</taxon>
    </lineage>
</organism>
<sequence length="250" mass="28813">MEKKTKKPTLDIVIPVYNEEKELSKSVRTLSSYLAEHLTDFDWHITIADNASRDNTFSIAKDLSSEDSKISAVHLKEKGRGRAVKYVWQHSKADIVSYMDVDLSTDLKHFPPLIRALLRGYDVAIGSRNARGSRVYGRSVLRTLTSKIYIFLIKLTFWVNFSDAQCGFKAVSRRVVDKVVSVIKDNEWFFDTELLITAEKMGYRIYEEPVTWIDNPGSTVRVLNTAQGDLEGLFRLFISRPWWRLTNGRR</sequence>
<evidence type="ECO:0000259" key="1">
    <source>
        <dbReference type="Pfam" id="PF00535"/>
    </source>
</evidence>
<dbReference type="SUPFAM" id="SSF53448">
    <property type="entry name" value="Nucleotide-diphospho-sugar transferases"/>
    <property type="match status" value="1"/>
</dbReference>
<reference evidence="2 3" key="1">
    <citation type="journal article" date="2016" name="Nat. Commun.">
        <title>Thousands of microbial genomes shed light on interconnected biogeochemical processes in an aquifer system.</title>
        <authorList>
            <person name="Anantharaman K."/>
            <person name="Brown C.T."/>
            <person name="Hug L.A."/>
            <person name="Sharon I."/>
            <person name="Castelle C.J."/>
            <person name="Probst A.J."/>
            <person name="Thomas B.C."/>
            <person name="Singh A."/>
            <person name="Wilkins M.J."/>
            <person name="Karaoz U."/>
            <person name="Brodie E.L."/>
            <person name="Williams K.H."/>
            <person name="Hubbard S.S."/>
            <person name="Banfield J.F."/>
        </authorList>
    </citation>
    <scope>NUCLEOTIDE SEQUENCE [LARGE SCALE GENOMIC DNA]</scope>
</reference>
<feature type="domain" description="Glycosyltransferase 2-like" evidence="1">
    <location>
        <begin position="12"/>
        <end position="179"/>
    </location>
</feature>
<comment type="caution">
    <text evidence="2">The sequence shown here is derived from an EMBL/GenBank/DDBJ whole genome shotgun (WGS) entry which is preliminary data.</text>
</comment>
<protein>
    <recommendedName>
        <fullName evidence="1">Glycosyltransferase 2-like domain-containing protein</fullName>
    </recommendedName>
</protein>
<dbReference type="InterPro" id="IPR029044">
    <property type="entry name" value="Nucleotide-diphossugar_trans"/>
</dbReference>
<gene>
    <name evidence="2" type="ORF">A2Z00_04520</name>
</gene>
<dbReference type="STRING" id="1798370.A2Z00_04520"/>
<dbReference type="GO" id="GO:0006487">
    <property type="term" value="P:protein N-linked glycosylation"/>
    <property type="evidence" value="ECO:0007669"/>
    <property type="project" value="TreeGrafter"/>
</dbReference>
<dbReference type="EMBL" id="MFIZ01000023">
    <property type="protein sequence ID" value="OGG11611.1"/>
    <property type="molecule type" value="Genomic_DNA"/>
</dbReference>
<dbReference type="Gene3D" id="3.90.550.10">
    <property type="entry name" value="Spore Coat Polysaccharide Biosynthesis Protein SpsA, Chain A"/>
    <property type="match status" value="1"/>
</dbReference>
<evidence type="ECO:0000313" key="3">
    <source>
        <dbReference type="Proteomes" id="UP000177268"/>
    </source>
</evidence>
<dbReference type="AlphaFoldDB" id="A0A1F5ZGU5"/>
<accession>A0A1F5ZGU5</accession>
<proteinExistence type="predicted"/>
<dbReference type="Proteomes" id="UP000177268">
    <property type="component" value="Unassembled WGS sequence"/>
</dbReference>
<dbReference type="InterPro" id="IPR001173">
    <property type="entry name" value="Glyco_trans_2-like"/>
</dbReference>
<dbReference type="Pfam" id="PF00535">
    <property type="entry name" value="Glycos_transf_2"/>
    <property type="match status" value="1"/>
</dbReference>
<dbReference type="PANTHER" id="PTHR10859:SF91">
    <property type="entry name" value="DOLICHYL-PHOSPHATE BETA-GLUCOSYLTRANSFERASE"/>
    <property type="match status" value="1"/>
</dbReference>